<dbReference type="Proteomes" id="UP000093795">
    <property type="component" value="Unassembled WGS sequence"/>
</dbReference>
<evidence type="ECO:0000256" key="2">
    <source>
        <dbReference type="ARBA" id="ARBA00004687"/>
    </source>
</evidence>
<comment type="caution">
    <text evidence="11">The sequence shown here is derived from an EMBL/GenBank/DDBJ whole genome shotgun (WGS) entry which is preliminary data.</text>
</comment>
<dbReference type="GO" id="GO:0006506">
    <property type="term" value="P:GPI anchor biosynthetic process"/>
    <property type="evidence" value="ECO:0007669"/>
    <property type="project" value="UniProtKB-UniPathway"/>
</dbReference>
<evidence type="ECO:0000256" key="6">
    <source>
        <dbReference type="ARBA" id="ARBA00022692"/>
    </source>
</evidence>
<evidence type="ECO:0000256" key="10">
    <source>
        <dbReference type="SAM" id="Phobius"/>
    </source>
</evidence>
<name>A0A1A3BN53_MYCAS</name>
<evidence type="ECO:0000313" key="12">
    <source>
        <dbReference type="Proteomes" id="UP000093795"/>
    </source>
</evidence>
<feature type="transmembrane region" description="Helical" evidence="10">
    <location>
        <begin position="288"/>
        <end position="308"/>
    </location>
</feature>
<dbReference type="EMBL" id="LZKQ01000297">
    <property type="protein sequence ID" value="OBI75367.1"/>
    <property type="molecule type" value="Genomic_DNA"/>
</dbReference>
<evidence type="ECO:0000256" key="3">
    <source>
        <dbReference type="ARBA" id="ARBA00022502"/>
    </source>
</evidence>
<dbReference type="UniPathway" id="UPA00196"/>
<dbReference type="PANTHER" id="PTHR12468:SF2">
    <property type="entry name" value="GPI MANNOSYLTRANSFERASE 2"/>
    <property type="match status" value="1"/>
</dbReference>
<evidence type="ECO:0000256" key="1">
    <source>
        <dbReference type="ARBA" id="ARBA00004477"/>
    </source>
</evidence>
<dbReference type="GO" id="GO:0016020">
    <property type="term" value="C:membrane"/>
    <property type="evidence" value="ECO:0007669"/>
    <property type="project" value="GOC"/>
</dbReference>
<gene>
    <name evidence="11" type="ORF">A9X01_04825</name>
</gene>
<keyword evidence="5" id="KW-0808">Transferase</keyword>
<evidence type="ECO:0000256" key="7">
    <source>
        <dbReference type="ARBA" id="ARBA00022824"/>
    </source>
</evidence>
<dbReference type="STRING" id="1790.A5645_12025"/>
<protein>
    <recommendedName>
        <fullName evidence="13">Glycosyltransferase RgtA/B/C/D-like domain-containing protein</fullName>
    </recommendedName>
</protein>
<dbReference type="InterPro" id="IPR007315">
    <property type="entry name" value="PIG-V/Gpi18"/>
</dbReference>
<keyword evidence="4" id="KW-0328">Glycosyltransferase</keyword>
<feature type="transmembrane region" description="Helical" evidence="10">
    <location>
        <begin position="188"/>
        <end position="207"/>
    </location>
</feature>
<feature type="transmembrane region" description="Helical" evidence="10">
    <location>
        <begin position="337"/>
        <end position="358"/>
    </location>
</feature>
<dbReference type="GO" id="GO:0000009">
    <property type="term" value="F:alpha-1,6-mannosyltransferase activity"/>
    <property type="evidence" value="ECO:0007669"/>
    <property type="project" value="InterPro"/>
</dbReference>
<feature type="transmembrane region" description="Helical" evidence="10">
    <location>
        <begin position="72"/>
        <end position="93"/>
    </location>
</feature>
<evidence type="ECO:0000256" key="4">
    <source>
        <dbReference type="ARBA" id="ARBA00022676"/>
    </source>
</evidence>
<keyword evidence="8 10" id="KW-1133">Transmembrane helix</keyword>
<dbReference type="PANTHER" id="PTHR12468">
    <property type="entry name" value="GPI MANNOSYLTRANSFERASE 2"/>
    <property type="match status" value="1"/>
</dbReference>
<keyword evidence="3" id="KW-0337">GPI-anchor biosynthesis</keyword>
<sequence length="365" mass="40660">MLWQVLMTILGAVLSPDRAALLDHTMLWDAQWYSNILHEHYQINPASAAFYPLFPLIVGALSVLTFHVIPNAALGLFVNTVALGFAIAALLSISREFEIRKFRYATVALFLAAPAAVFMHLFYTEAVFVALGFWAYAFALRRRWAFMAITLAFLTATRLPALLFVGLCGLEYLRAYDWSIKKAANRNAAYFLLAPIGFVLYGTYLWTVRGNFLGMFSAYQSTKAWGYLNFEPNFAYSIFRSARETVRAVSGQRPIDNDIVVNYSIPLLCLALLLSCSLYLLRVYRGKGVPLGIFGLCSLVFFTINSSFVAVHRYALPCLGIYVALALICGDVRRGRALVLGAGIAMLFAQTVIIHLLFVTRDFAG</sequence>
<organism evidence="11 12">
    <name type="scientific">Mycobacterium asiaticum</name>
    <dbReference type="NCBI Taxonomy" id="1790"/>
    <lineage>
        <taxon>Bacteria</taxon>
        <taxon>Bacillati</taxon>
        <taxon>Actinomycetota</taxon>
        <taxon>Actinomycetes</taxon>
        <taxon>Mycobacteriales</taxon>
        <taxon>Mycobacteriaceae</taxon>
        <taxon>Mycobacterium</taxon>
    </lineage>
</organism>
<accession>A0A1A3BN53</accession>
<dbReference type="GO" id="GO:0004376">
    <property type="term" value="F:GPI mannosyltransferase activity"/>
    <property type="evidence" value="ECO:0007669"/>
    <property type="project" value="InterPro"/>
</dbReference>
<feature type="transmembrane region" description="Helical" evidence="10">
    <location>
        <begin position="263"/>
        <end position="281"/>
    </location>
</feature>
<keyword evidence="7" id="KW-0256">Endoplasmic reticulum</keyword>
<evidence type="ECO:0000256" key="8">
    <source>
        <dbReference type="ARBA" id="ARBA00022989"/>
    </source>
</evidence>
<comment type="subcellular location">
    <subcellularLocation>
        <location evidence="1">Endoplasmic reticulum membrane</location>
        <topology evidence="1">Multi-pass membrane protein</topology>
    </subcellularLocation>
</comment>
<comment type="pathway">
    <text evidence="2">Glycolipid biosynthesis; glycosylphosphatidylinositol-anchor biosynthesis.</text>
</comment>
<reference evidence="11 12" key="1">
    <citation type="submission" date="2016-06" db="EMBL/GenBank/DDBJ databases">
        <authorList>
            <person name="Kjaerup R.B."/>
            <person name="Dalgaard T.S."/>
            <person name="Juul-Madsen H.R."/>
        </authorList>
    </citation>
    <scope>NUCLEOTIDE SEQUENCE [LARGE SCALE GENOMIC DNA]</scope>
    <source>
        <strain evidence="11 12">1081914.2</strain>
    </source>
</reference>
<feature type="transmembrane region" description="Helical" evidence="10">
    <location>
        <begin position="105"/>
        <end position="138"/>
    </location>
</feature>
<dbReference type="eggNOG" id="COG5542">
    <property type="taxonomic scope" value="Bacteria"/>
</dbReference>
<proteinExistence type="predicted"/>
<feature type="transmembrane region" description="Helical" evidence="10">
    <location>
        <begin position="144"/>
        <end position="167"/>
    </location>
</feature>
<evidence type="ECO:0000256" key="9">
    <source>
        <dbReference type="ARBA" id="ARBA00023136"/>
    </source>
</evidence>
<dbReference type="AlphaFoldDB" id="A0A1A3BN53"/>
<evidence type="ECO:0008006" key="13">
    <source>
        <dbReference type="Google" id="ProtNLM"/>
    </source>
</evidence>
<evidence type="ECO:0000256" key="5">
    <source>
        <dbReference type="ARBA" id="ARBA00022679"/>
    </source>
</evidence>
<keyword evidence="6 10" id="KW-0812">Transmembrane</keyword>
<evidence type="ECO:0000313" key="11">
    <source>
        <dbReference type="EMBL" id="OBI75367.1"/>
    </source>
</evidence>
<dbReference type="GO" id="GO:0031501">
    <property type="term" value="C:mannosyltransferase complex"/>
    <property type="evidence" value="ECO:0007669"/>
    <property type="project" value="TreeGrafter"/>
</dbReference>
<keyword evidence="9 10" id="KW-0472">Membrane</keyword>
<feature type="transmembrane region" description="Helical" evidence="10">
    <location>
        <begin position="314"/>
        <end position="330"/>
    </location>
</feature>